<reference evidence="3" key="1">
    <citation type="submission" date="2018-07" db="EMBL/GenBank/DDBJ databases">
        <title>Streptacidiphilus bronchialis DSM 106435 chromosome.</title>
        <authorList>
            <person name="Batra D."/>
            <person name="Gulvik C.A."/>
        </authorList>
    </citation>
    <scope>NUCLEOTIDE SEQUENCE [LARGE SCALE GENOMIC DNA]</scope>
    <source>
        <strain evidence="3">DSM 106435</strain>
    </source>
</reference>
<dbReference type="OrthoDB" id="9803476at2"/>
<dbReference type="SUPFAM" id="SSF54427">
    <property type="entry name" value="NTF2-like"/>
    <property type="match status" value="1"/>
</dbReference>
<accession>A0A345T3C4</accession>
<name>A0A345T3C4_9ACTN</name>
<dbReference type="RefSeq" id="WP_111489860.1">
    <property type="nucleotide sequence ID" value="NZ_CP031264.1"/>
</dbReference>
<sequence>MGTDAAADRAVRELYRALLEGWDTRDAQAMAAPFAEDGEAIGFDGTRHCGRAGIAAELAEVFAGGPTPAYVAKVRGVRLLGPDAAVLQAVAGMVPPGESDLRPTLNARQTVVAARLGGAWRIVLFQSTPARFHGRPELRENLSEELRELLRPSYQDE</sequence>
<dbReference type="Gene3D" id="3.10.450.50">
    <property type="match status" value="1"/>
</dbReference>
<protein>
    <submittedName>
        <fullName evidence="2">SgcJ/EcaC family oxidoreductase</fullName>
    </submittedName>
</protein>
<gene>
    <name evidence="2" type="ORF">C7M71_026835</name>
</gene>
<dbReference type="InterPro" id="IPR032710">
    <property type="entry name" value="NTF2-like_dom_sf"/>
</dbReference>
<organism evidence="2 3">
    <name type="scientific">Peterkaempfera bronchialis</name>
    <dbReference type="NCBI Taxonomy" id="2126346"/>
    <lineage>
        <taxon>Bacteria</taxon>
        <taxon>Bacillati</taxon>
        <taxon>Actinomycetota</taxon>
        <taxon>Actinomycetes</taxon>
        <taxon>Kitasatosporales</taxon>
        <taxon>Streptomycetaceae</taxon>
        <taxon>Peterkaempfera</taxon>
    </lineage>
</organism>
<dbReference type="AlphaFoldDB" id="A0A345T3C4"/>
<dbReference type="Proteomes" id="UP000249340">
    <property type="component" value="Chromosome"/>
</dbReference>
<dbReference type="InterPro" id="IPR011944">
    <property type="entry name" value="Steroid_delta5-4_isomerase"/>
</dbReference>
<dbReference type="InterPro" id="IPR027843">
    <property type="entry name" value="DUF4440"/>
</dbReference>
<feature type="domain" description="DUF4440" evidence="1">
    <location>
        <begin position="11"/>
        <end position="122"/>
    </location>
</feature>
<dbReference type="EMBL" id="CP031264">
    <property type="protein sequence ID" value="AXI80479.1"/>
    <property type="molecule type" value="Genomic_DNA"/>
</dbReference>
<evidence type="ECO:0000259" key="1">
    <source>
        <dbReference type="Pfam" id="PF14534"/>
    </source>
</evidence>
<dbReference type="NCBIfam" id="TIGR02246">
    <property type="entry name" value="SgcJ/EcaC family oxidoreductase"/>
    <property type="match status" value="1"/>
</dbReference>
<keyword evidence="3" id="KW-1185">Reference proteome</keyword>
<proteinExistence type="predicted"/>
<dbReference type="KEGG" id="stri:C7M71_026835"/>
<evidence type="ECO:0000313" key="3">
    <source>
        <dbReference type="Proteomes" id="UP000249340"/>
    </source>
</evidence>
<evidence type="ECO:0000313" key="2">
    <source>
        <dbReference type="EMBL" id="AXI80479.1"/>
    </source>
</evidence>
<dbReference type="Pfam" id="PF14534">
    <property type="entry name" value="DUF4440"/>
    <property type="match status" value="1"/>
</dbReference>